<proteinExistence type="predicted"/>
<protein>
    <submittedName>
        <fullName evidence="1">Uncharacterized protein</fullName>
    </submittedName>
</protein>
<gene>
    <name evidence="1" type="ORF">TNCV_3560171</name>
</gene>
<comment type="caution">
    <text evidence="1">The sequence shown here is derived from an EMBL/GenBank/DDBJ whole genome shotgun (WGS) entry which is preliminary data.</text>
</comment>
<keyword evidence="2" id="KW-1185">Reference proteome</keyword>
<dbReference type="Proteomes" id="UP000887159">
    <property type="component" value="Unassembled WGS sequence"/>
</dbReference>
<dbReference type="EMBL" id="BMAU01021402">
    <property type="protein sequence ID" value="GFY32509.1"/>
    <property type="molecule type" value="Genomic_DNA"/>
</dbReference>
<organism evidence="1 2">
    <name type="scientific">Trichonephila clavipes</name>
    <name type="common">Golden silk orbweaver</name>
    <name type="synonym">Nephila clavipes</name>
    <dbReference type="NCBI Taxonomy" id="2585209"/>
    <lineage>
        <taxon>Eukaryota</taxon>
        <taxon>Metazoa</taxon>
        <taxon>Ecdysozoa</taxon>
        <taxon>Arthropoda</taxon>
        <taxon>Chelicerata</taxon>
        <taxon>Arachnida</taxon>
        <taxon>Araneae</taxon>
        <taxon>Araneomorphae</taxon>
        <taxon>Entelegynae</taxon>
        <taxon>Araneoidea</taxon>
        <taxon>Nephilidae</taxon>
        <taxon>Trichonephila</taxon>
    </lineage>
</organism>
<name>A0A8X7BJB0_TRICX</name>
<evidence type="ECO:0000313" key="1">
    <source>
        <dbReference type="EMBL" id="GFY32509.1"/>
    </source>
</evidence>
<evidence type="ECO:0000313" key="2">
    <source>
        <dbReference type="Proteomes" id="UP000887159"/>
    </source>
</evidence>
<reference evidence="1" key="1">
    <citation type="submission" date="2020-08" db="EMBL/GenBank/DDBJ databases">
        <title>Multicomponent nature underlies the extraordinary mechanical properties of spider dragline silk.</title>
        <authorList>
            <person name="Kono N."/>
            <person name="Nakamura H."/>
            <person name="Mori M."/>
            <person name="Yoshida Y."/>
            <person name="Ohtoshi R."/>
            <person name="Malay A.D."/>
            <person name="Moran D.A.P."/>
            <person name="Tomita M."/>
            <person name="Numata K."/>
            <person name="Arakawa K."/>
        </authorList>
    </citation>
    <scope>NUCLEOTIDE SEQUENCE</scope>
</reference>
<sequence length="78" mass="8712">MWFQHDVALARFIADVRNALDTAYLGRWIGQGVLVNKLAAYSAGTLLPRLLTLGTYEESCLPQALSTATRLWFRGLQT</sequence>
<accession>A0A8X7BJB0</accession>
<dbReference type="AlphaFoldDB" id="A0A8X7BJB0"/>